<gene>
    <name evidence="1" type="ORF">M0R45_012853</name>
</gene>
<accession>A0AAW1XGG4</accession>
<comment type="caution">
    <text evidence="1">The sequence shown here is derived from an EMBL/GenBank/DDBJ whole genome shotgun (WGS) entry which is preliminary data.</text>
</comment>
<proteinExistence type="predicted"/>
<dbReference type="EMBL" id="JBEDUW010000003">
    <property type="protein sequence ID" value="KAK9935986.1"/>
    <property type="molecule type" value="Genomic_DNA"/>
</dbReference>
<protein>
    <submittedName>
        <fullName evidence="1">Uncharacterized protein</fullName>
    </submittedName>
</protein>
<evidence type="ECO:0000313" key="1">
    <source>
        <dbReference type="EMBL" id="KAK9935986.1"/>
    </source>
</evidence>
<name>A0AAW1XGG4_RUBAR</name>
<evidence type="ECO:0000313" key="2">
    <source>
        <dbReference type="Proteomes" id="UP001457282"/>
    </source>
</evidence>
<dbReference type="AlphaFoldDB" id="A0AAW1XGG4"/>
<organism evidence="1 2">
    <name type="scientific">Rubus argutus</name>
    <name type="common">Southern blackberry</name>
    <dbReference type="NCBI Taxonomy" id="59490"/>
    <lineage>
        <taxon>Eukaryota</taxon>
        <taxon>Viridiplantae</taxon>
        <taxon>Streptophyta</taxon>
        <taxon>Embryophyta</taxon>
        <taxon>Tracheophyta</taxon>
        <taxon>Spermatophyta</taxon>
        <taxon>Magnoliopsida</taxon>
        <taxon>eudicotyledons</taxon>
        <taxon>Gunneridae</taxon>
        <taxon>Pentapetalae</taxon>
        <taxon>rosids</taxon>
        <taxon>fabids</taxon>
        <taxon>Rosales</taxon>
        <taxon>Rosaceae</taxon>
        <taxon>Rosoideae</taxon>
        <taxon>Rosoideae incertae sedis</taxon>
        <taxon>Rubus</taxon>
    </lineage>
</organism>
<keyword evidence="2" id="KW-1185">Reference proteome</keyword>
<reference evidence="1 2" key="1">
    <citation type="journal article" date="2023" name="G3 (Bethesda)">
        <title>A chromosome-length genome assembly and annotation of blackberry (Rubus argutus, cv. 'Hillquist').</title>
        <authorList>
            <person name="Bruna T."/>
            <person name="Aryal R."/>
            <person name="Dudchenko O."/>
            <person name="Sargent D.J."/>
            <person name="Mead D."/>
            <person name="Buti M."/>
            <person name="Cavallini A."/>
            <person name="Hytonen T."/>
            <person name="Andres J."/>
            <person name="Pham M."/>
            <person name="Weisz D."/>
            <person name="Mascagni F."/>
            <person name="Usai G."/>
            <person name="Natali L."/>
            <person name="Bassil N."/>
            <person name="Fernandez G.E."/>
            <person name="Lomsadze A."/>
            <person name="Armour M."/>
            <person name="Olukolu B."/>
            <person name="Poorten T."/>
            <person name="Britton C."/>
            <person name="Davik J."/>
            <person name="Ashrafi H."/>
            <person name="Aiden E.L."/>
            <person name="Borodovsky M."/>
            <person name="Worthington M."/>
        </authorList>
    </citation>
    <scope>NUCLEOTIDE SEQUENCE [LARGE SCALE GENOMIC DNA]</scope>
    <source>
        <strain evidence="1">PI 553951</strain>
    </source>
</reference>
<dbReference type="Proteomes" id="UP001457282">
    <property type="component" value="Unassembled WGS sequence"/>
</dbReference>
<sequence>MALAITLSATLVEEELFSMRKPRVQMITKPFMIPPNGCQEPRENLSQGIKQRLPCFSGCDNIIMRQEP</sequence>